<sequence length="122" mass="13949">MSDIPVFKILNANSEIKALLGEDLKVYEDVAPEGMEPPYAVWQTLTALSENHLDRQAKLDHVMYQVMVYDTDLIRATDIRDAIRSVLGEHSYILNSMINGKETATKLFTRGFDANWFVKRKT</sequence>
<dbReference type="Pfam" id="PF11367">
    <property type="entry name" value="Tail_completion_gp17"/>
    <property type="match status" value="1"/>
</dbReference>
<proteinExistence type="predicted"/>
<dbReference type="RefSeq" id="WP_057073448.1">
    <property type="nucleotide sequence ID" value="NZ_BKDB01000010.1"/>
</dbReference>
<evidence type="ECO:0000313" key="2">
    <source>
        <dbReference type="Proteomes" id="UP000271320"/>
    </source>
</evidence>
<evidence type="ECO:0000313" key="1">
    <source>
        <dbReference type="EMBL" id="RSO57886.1"/>
    </source>
</evidence>
<reference evidence="1 2" key="1">
    <citation type="submission" date="2018-10" db="EMBL/GenBank/DDBJ databases">
        <title>GWAS and RNA-Seq identify cryptic mechanisms of antimicrobial resistance in Acinetobacter baumannii.</title>
        <authorList>
            <person name="Sahl J.W."/>
        </authorList>
    </citation>
    <scope>NUCLEOTIDE SEQUENCE [LARGE SCALE GENOMIC DNA]</scope>
    <source>
        <strain evidence="1 2">TG41884</strain>
    </source>
</reference>
<protein>
    <submittedName>
        <fullName evidence="1">DUF3168 domain-containing protein</fullName>
    </submittedName>
</protein>
<comment type="caution">
    <text evidence="1">The sequence shown here is derived from an EMBL/GenBank/DDBJ whole genome shotgun (WGS) entry which is preliminary data.</text>
</comment>
<dbReference type="InterPro" id="IPR021508">
    <property type="entry name" value="Gp17-like"/>
</dbReference>
<organism evidence="1 2">
    <name type="scientific">Acinetobacter pittii</name>
    <name type="common">Acinetobacter genomosp. 3</name>
    <dbReference type="NCBI Taxonomy" id="48296"/>
    <lineage>
        <taxon>Bacteria</taxon>
        <taxon>Pseudomonadati</taxon>
        <taxon>Pseudomonadota</taxon>
        <taxon>Gammaproteobacteria</taxon>
        <taxon>Moraxellales</taxon>
        <taxon>Moraxellaceae</taxon>
        <taxon>Acinetobacter</taxon>
        <taxon>Acinetobacter calcoaceticus/baumannii complex</taxon>
    </lineage>
</organism>
<accession>A0A3R9QI71</accession>
<gene>
    <name evidence="1" type="ORF">EA752_14810</name>
</gene>
<name>A0A3R9QI71_ACIPI</name>
<dbReference type="EMBL" id="RFEW01000012">
    <property type="protein sequence ID" value="RSO57886.1"/>
    <property type="molecule type" value="Genomic_DNA"/>
</dbReference>
<dbReference type="Proteomes" id="UP000271320">
    <property type="component" value="Unassembled WGS sequence"/>
</dbReference>
<dbReference type="AlphaFoldDB" id="A0A3R9QI71"/>